<evidence type="ECO:0000256" key="1">
    <source>
        <dbReference type="SAM" id="MobiDB-lite"/>
    </source>
</evidence>
<dbReference type="SUPFAM" id="SSF53756">
    <property type="entry name" value="UDP-Glycosyltransferase/glycogen phosphorylase"/>
    <property type="match status" value="1"/>
</dbReference>
<dbReference type="SUPFAM" id="SSF51905">
    <property type="entry name" value="FAD/NAD(P)-binding domain"/>
    <property type="match status" value="1"/>
</dbReference>
<dbReference type="GO" id="GO:0050660">
    <property type="term" value="F:flavin adenine dinucleotide binding"/>
    <property type="evidence" value="ECO:0007669"/>
    <property type="project" value="TreeGrafter"/>
</dbReference>
<dbReference type="Proteomes" id="UP000019028">
    <property type="component" value="Chromosome"/>
</dbReference>
<dbReference type="Pfam" id="PF13692">
    <property type="entry name" value="Glyco_trans_1_4"/>
    <property type="match status" value="1"/>
</dbReference>
<keyword evidence="3" id="KW-1185">Reference proteome</keyword>
<reference evidence="2 3" key="1">
    <citation type="journal article" date="2014" name="Genome Biol. Evol.">
        <title>Genome degeneration and adaptation in a nascent stage of symbiosis.</title>
        <authorList>
            <person name="Oakeson K.F."/>
            <person name="Gil R."/>
            <person name="Clayton A.L."/>
            <person name="Dunn D.M."/>
            <person name="von Niederhausern A.C."/>
            <person name="Hamil C."/>
            <person name="Aoyagi A."/>
            <person name="Duval B."/>
            <person name="Baca A."/>
            <person name="Silva F.J."/>
            <person name="Vallier A."/>
            <person name="Jackson D.G."/>
            <person name="Latorre A."/>
            <person name="Weiss R.B."/>
            <person name="Heddi A."/>
            <person name="Moya A."/>
            <person name="Dale C."/>
        </authorList>
    </citation>
    <scope>NUCLEOTIDE SEQUENCE [LARGE SCALE GENOMIC DNA]</scope>
    <source>
        <strain evidence="2 3">HS1</strain>
    </source>
</reference>
<dbReference type="KEGG" id="sod:Sant_1936"/>
<dbReference type="PATRIC" id="fig|1239307.3.peg.2132"/>
<proteinExistence type="predicted"/>
<evidence type="ECO:0000313" key="2">
    <source>
        <dbReference type="EMBL" id="AHF76988.1"/>
    </source>
</evidence>
<dbReference type="Gene3D" id="3.20.20.80">
    <property type="entry name" value="Glycosidases"/>
    <property type="match status" value="1"/>
</dbReference>
<gene>
    <name evidence="2" type="ORF">Sant_1936</name>
</gene>
<dbReference type="SUPFAM" id="SSF51445">
    <property type="entry name" value="(Trans)glycosidases"/>
    <property type="match status" value="1"/>
</dbReference>
<dbReference type="Gene3D" id="3.40.50.2000">
    <property type="entry name" value="Glycogen Phosphorylase B"/>
    <property type="match status" value="1"/>
</dbReference>
<dbReference type="RefSeq" id="WP_025422118.1">
    <property type="nucleotide sequence ID" value="NZ_CP006569.1"/>
</dbReference>
<dbReference type="Pfam" id="PF13450">
    <property type="entry name" value="NAD_binding_8"/>
    <property type="match status" value="1"/>
</dbReference>
<dbReference type="PANTHER" id="PTHR21197">
    <property type="entry name" value="UDP-GALACTOPYRANOSE MUTASE"/>
    <property type="match status" value="1"/>
</dbReference>
<dbReference type="OrthoDB" id="9816564at2"/>
<organism evidence="2 3">
    <name type="scientific">Sodalis praecaptivus</name>
    <dbReference type="NCBI Taxonomy" id="1239307"/>
    <lineage>
        <taxon>Bacteria</taxon>
        <taxon>Pseudomonadati</taxon>
        <taxon>Pseudomonadota</taxon>
        <taxon>Gammaproteobacteria</taxon>
        <taxon>Enterobacterales</taxon>
        <taxon>Bruguierivoracaceae</taxon>
        <taxon>Sodalis</taxon>
    </lineage>
</organism>
<accession>W0HXX1</accession>
<dbReference type="AlphaFoldDB" id="W0HXX1"/>
<protein>
    <submittedName>
        <fullName evidence="2">Putative protoporphyrinogen oxidase</fullName>
    </submittedName>
</protein>
<dbReference type="InterPro" id="IPR036188">
    <property type="entry name" value="FAD/NAD-bd_sf"/>
</dbReference>
<dbReference type="GO" id="GO:0008767">
    <property type="term" value="F:UDP-galactopyranose mutase activity"/>
    <property type="evidence" value="ECO:0007669"/>
    <property type="project" value="TreeGrafter"/>
</dbReference>
<dbReference type="PANTHER" id="PTHR21197:SF0">
    <property type="entry name" value="UDP-GALACTOPYRANOSE MUTASE"/>
    <property type="match status" value="1"/>
</dbReference>
<dbReference type="EMBL" id="CP006569">
    <property type="protein sequence ID" value="AHF76988.1"/>
    <property type="molecule type" value="Genomic_DNA"/>
</dbReference>
<dbReference type="GO" id="GO:0005829">
    <property type="term" value="C:cytosol"/>
    <property type="evidence" value="ECO:0007669"/>
    <property type="project" value="TreeGrafter"/>
</dbReference>
<dbReference type="Gene3D" id="3.50.50.60">
    <property type="entry name" value="FAD/NAD(P)-binding domain"/>
    <property type="match status" value="1"/>
</dbReference>
<feature type="region of interest" description="Disordered" evidence="1">
    <location>
        <begin position="759"/>
        <end position="782"/>
    </location>
</feature>
<dbReference type="InterPro" id="IPR017853">
    <property type="entry name" value="GH"/>
</dbReference>
<name>W0HXX1_9GAMM</name>
<sequence length="1260" mass="139918">MQVFDSPWQAGFEGADHINRQGFALSLNHQTGHLTRAFGDYARLKALHITTVRESVGWRLVERQGRFDFSSLLGRLEAAERLGIQISWTFCHYGWPEDIDIFSDRFVPRFAQFCGALAAWLAPYYHKAPVYSPINEISFTSWGLAVALFHCRKDATADVGREGKRQLVRAALAGCDAIWAADPRARILHCDPLIHLIATPDGDDDPQAVAAQNAAQFEAWDMLCGRLAPELGGAPRYLDIIGANYYHSNQWEYGSHRRLHWHLGDPRRKPLYCLLGELHRRYQRPLLLAETGHVGSGRGAWIEDIAGQVAQARLQGTDITGICLYPAVDRPDWEDPQRWHHSGLWDVTPAAADPLARTLCRPYAAALLRAQRKLDRFQTLFSTHRPSGQDKTMQTIIVFSHLRWDFVWQRPQQLLSRLAQHFAVVFVEEPVYEPGAARLEITTPVANVRVCRPHTPVKAAGFHDDQLPWLQPLINDLMADTPSPIAWLYTPMALPLLTPLDPALVIYDCMDELAAFNQAPRQLLQRESALLARAEVLFTGGPSLHRAKQTRHDNAYCFPSSVDAVHFEQALDRSNDHPLQRDLPHPRLGFYGVIDERLDLPLLAALADHHPDWQCVIVGPVVKISPDSLPRRPNIHYYGQQPYQALPQFLAGWDVCLLPFARNDATRFISPTKVLEYMAARLPIVSTAITDVVEPYSQVVAIGHDTAGFIAACADRLALSSERRDAHAARMQAIVAATSWDNSADQMAAIIQQALRDARPPARQSPQAVPSDATAVPTRTAEPPPAVTLVPHARQAHLTTVPCVILGAGPTGLSAAYHYGAGSLLLERNRDVGGWCRSIEDNGFTFDYAGHIMFSQDPYVLALYEKLLGDNMHWQDREAWIYSQGVYSRYPFQGALYGLPPTVIKECLLGAIAARFPNAGAAPAVSAERAQPDGLSTQALASPPPGNFEQFIRQVWGEGIGKHFALPYNQKLWTVPLTEMETSWLGGRVPLPDLEQIISGALEPVGPPQGPNARFGYPLKGGFQALMTGFVPHLQGELETGAEVVSLQPDAHLLTLADGRRYRYEHLISTMPLPALIAMMDDAAPDAVRAAARGLRHISVRCVNLGIGRPALTDKHWIYYPGDTLFHRIFVQGNASPHSNAPGGFALTCELTYSSYKPLPLEGQALIDRCISDCIRVGLFRADDEILTVNMVDMPYAYVLYDHARAGHVATVRQWLARYDILLAGRYSEWEYYNSDHAFIAGKKAAEAVKALAPKIGLVR</sequence>
<evidence type="ECO:0000313" key="3">
    <source>
        <dbReference type="Proteomes" id="UP000019028"/>
    </source>
</evidence>
<dbReference type="HOGENOM" id="CLU_006986_0_0_6"/>